<proteinExistence type="predicted"/>
<evidence type="ECO:0000313" key="2">
    <source>
        <dbReference type="Proteomes" id="UP000818029"/>
    </source>
</evidence>
<evidence type="ECO:0000313" key="3">
    <source>
        <dbReference type="RefSeq" id="XP_040955939.1"/>
    </source>
</evidence>
<dbReference type="InterPro" id="IPR012337">
    <property type="entry name" value="RNaseH-like_sf"/>
</dbReference>
<dbReference type="Proteomes" id="UP000818029">
    <property type="component" value="Chromosome D08"/>
</dbReference>
<dbReference type="SUPFAM" id="SSF53098">
    <property type="entry name" value="Ribonuclease H-like"/>
    <property type="match status" value="1"/>
</dbReference>
<gene>
    <name evidence="3" type="primary">LOC121220326</name>
</gene>
<dbReference type="InterPro" id="IPR001584">
    <property type="entry name" value="Integrase_cat-core"/>
</dbReference>
<name>A0ABM3AM60_GOSHI</name>
<keyword evidence="2" id="KW-1185">Reference proteome</keyword>
<dbReference type="InterPro" id="IPR036397">
    <property type="entry name" value="RNaseH_sf"/>
</dbReference>
<dbReference type="RefSeq" id="XP_040955939.1">
    <property type="nucleotide sequence ID" value="XM_041100005.1"/>
</dbReference>
<dbReference type="PROSITE" id="PS50994">
    <property type="entry name" value="INTEGRASE"/>
    <property type="match status" value="1"/>
</dbReference>
<reference evidence="2" key="1">
    <citation type="journal article" date="2020" name="Nat. Genet.">
        <title>Genomic diversifications of five Gossypium allopolyploid species and their impact on cotton improvement.</title>
        <authorList>
            <person name="Chen Z.J."/>
            <person name="Sreedasyam A."/>
            <person name="Ando A."/>
            <person name="Song Q."/>
            <person name="De Santiago L.M."/>
            <person name="Hulse-Kemp A.M."/>
            <person name="Ding M."/>
            <person name="Ye W."/>
            <person name="Kirkbride R.C."/>
            <person name="Jenkins J."/>
            <person name="Plott C."/>
            <person name="Lovell J."/>
            <person name="Lin Y.M."/>
            <person name="Vaughn R."/>
            <person name="Liu B."/>
            <person name="Simpson S."/>
            <person name="Scheffler B.E."/>
            <person name="Wen L."/>
            <person name="Saski C.A."/>
            <person name="Grover C.E."/>
            <person name="Hu G."/>
            <person name="Conover J.L."/>
            <person name="Carlson J.W."/>
            <person name="Shu S."/>
            <person name="Boston L.B."/>
            <person name="Williams M."/>
            <person name="Peterson D.G."/>
            <person name="McGee K."/>
            <person name="Jones D.C."/>
            <person name="Wendel J.F."/>
            <person name="Stelly D.M."/>
            <person name="Grimwood J."/>
            <person name="Schmutz J."/>
        </authorList>
    </citation>
    <scope>NUCLEOTIDE SEQUENCE [LARGE SCALE GENOMIC DNA]</scope>
    <source>
        <strain evidence="2">cv. TM-1</strain>
    </source>
</reference>
<evidence type="ECO:0000259" key="1">
    <source>
        <dbReference type="PROSITE" id="PS50994"/>
    </source>
</evidence>
<protein>
    <recommendedName>
        <fullName evidence="1">Integrase catalytic domain-containing protein</fullName>
    </recommendedName>
</protein>
<dbReference type="Pfam" id="PF00665">
    <property type="entry name" value="rve"/>
    <property type="match status" value="1"/>
</dbReference>
<organism evidence="2 3">
    <name type="scientific">Gossypium hirsutum</name>
    <name type="common">Upland cotton</name>
    <name type="synonym">Gossypium mexicanum</name>
    <dbReference type="NCBI Taxonomy" id="3635"/>
    <lineage>
        <taxon>Eukaryota</taxon>
        <taxon>Viridiplantae</taxon>
        <taxon>Streptophyta</taxon>
        <taxon>Embryophyta</taxon>
        <taxon>Tracheophyta</taxon>
        <taxon>Spermatophyta</taxon>
        <taxon>Magnoliopsida</taxon>
        <taxon>eudicotyledons</taxon>
        <taxon>Gunneridae</taxon>
        <taxon>Pentapetalae</taxon>
        <taxon>rosids</taxon>
        <taxon>malvids</taxon>
        <taxon>Malvales</taxon>
        <taxon>Malvaceae</taxon>
        <taxon>Malvoideae</taxon>
        <taxon>Gossypium</taxon>
    </lineage>
</organism>
<dbReference type="InterPro" id="IPR052160">
    <property type="entry name" value="Gypsy_RT_Integrase-like"/>
</dbReference>
<dbReference type="Gene3D" id="3.30.420.10">
    <property type="entry name" value="Ribonuclease H-like superfamily/Ribonuclease H"/>
    <property type="match status" value="1"/>
</dbReference>
<reference evidence="3" key="2">
    <citation type="submission" date="2025-08" db="UniProtKB">
        <authorList>
            <consortium name="RefSeq"/>
        </authorList>
    </citation>
    <scope>IDENTIFICATION</scope>
</reference>
<accession>A0ABM3AM60</accession>
<dbReference type="PANTHER" id="PTHR47266">
    <property type="entry name" value="ENDONUCLEASE-RELATED"/>
    <property type="match status" value="1"/>
</dbReference>
<feature type="domain" description="Integrase catalytic" evidence="1">
    <location>
        <begin position="3"/>
        <end position="167"/>
    </location>
</feature>
<sequence>MGILEVEIFDVWGIDFMGPFPSSFGNQYILVAVDYVAKWVEAVALPTNDRKSIVKFLRKNIFAKFGASCALLNDERSHFCSKQSEVVLAKYSVRHRMTTAYHPKANGYVEVSNHEIKQILEKIVNPNRKDWAASLDNALWAYKTAYKTPLELCKKVGVPMEQMDKTVNPPKKMLQDDVYKQFDILQKTQEERKRRGLQEDDEYIKLIY</sequence>
<dbReference type="GeneID" id="121220326"/>